<dbReference type="PANTHER" id="PTHR45772">
    <property type="entry name" value="CONSERVED COMPONENT OF ABC TRANSPORTER FOR NATURAL AMINO ACIDS-RELATED"/>
    <property type="match status" value="1"/>
</dbReference>
<protein>
    <submittedName>
        <fullName evidence="6">Lipopolysaccharide export system ATP-binding protein LptB</fullName>
    </submittedName>
</protein>
<dbReference type="InterPro" id="IPR027417">
    <property type="entry name" value="P-loop_NTPase"/>
</dbReference>
<sequence>MTPLLALRGVSRQFGGVAALSDVTFDVPAGAVIGLIGPNGSGKTTLMNVVSGVDAPTSGAVLLDGAPVHGLPAHVLARRGIARTFQHIRLIPQLTAAQNVALALRRPQAGPADILLRLPRLRRIEAARLSRAEDLLARAGLDRHGAVLAGDLSYGDRRRVEIARALAAGPRLLLLDEPAAGMTLTERGALRGLIRGLRADGITVVLVEHDMDLVMEVCDELRVLNQGRPIAAGLPAVLRRDPRVIEAYLGAEDA</sequence>
<evidence type="ECO:0000313" key="6">
    <source>
        <dbReference type="EMBL" id="GJD48677.1"/>
    </source>
</evidence>
<comment type="caution">
    <text evidence="6">The sequence shown here is derived from an EMBL/GenBank/DDBJ whole genome shotgun (WGS) entry which is preliminary data.</text>
</comment>
<proteinExistence type="inferred from homology"/>
<dbReference type="SMART" id="SM00382">
    <property type="entry name" value="AAA"/>
    <property type="match status" value="1"/>
</dbReference>
<name>A0ABQ4QU20_9HYPH</name>
<accession>A0ABQ4QU20</accession>
<dbReference type="Proteomes" id="UP001055167">
    <property type="component" value="Unassembled WGS sequence"/>
</dbReference>
<dbReference type="PROSITE" id="PS50893">
    <property type="entry name" value="ABC_TRANSPORTER_2"/>
    <property type="match status" value="1"/>
</dbReference>
<comment type="similarity">
    <text evidence="1">Belongs to the ABC transporter superfamily.</text>
</comment>
<evidence type="ECO:0000256" key="2">
    <source>
        <dbReference type="ARBA" id="ARBA00022448"/>
    </source>
</evidence>
<dbReference type="Gene3D" id="3.40.50.300">
    <property type="entry name" value="P-loop containing nucleotide triphosphate hydrolases"/>
    <property type="match status" value="1"/>
</dbReference>
<dbReference type="Pfam" id="PF12399">
    <property type="entry name" value="BCA_ABC_TP_C"/>
    <property type="match status" value="1"/>
</dbReference>
<evidence type="ECO:0000256" key="3">
    <source>
        <dbReference type="ARBA" id="ARBA00022741"/>
    </source>
</evidence>
<dbReference type="Pfam" id="PF00005">
    <property type="entry name" value="ABC_tran"/>
    <property type="match status" value="1"/>
</dbReference>
<evidence type="ECO:0000256" key="1">
    <source>
        <dbReference type="ARBA" id="ARBA00005417"/>
    </source>
</evidence>
<dbReference type="GO" id="GO:0005524">
    <property type="term" value="F:ATP binding"/>
    <property type="evidence" value="ECO:0007669"/>
    <property type="project" value="UniProtKB-KW"/>
</dbReference>
<keyword evidence="3" id="KW-0547">Nucleotide-binding</keyword>
<dbReference type="EMBL" id="BPQH01000003">
    <property type="protein sequence ID" value="GJD48677.1"/>
    <property type="molecule type" value="Genomic_DNA"/>
</dbReference>
<dbReference type="InterPro" id="IPR003593">
    <property type="entry name" value="AAA+_ATPase"/>
</dbReference>
<evidence type="ECO:0000259" key="5">
    <source>
        <dbReference type="PROSITE" id="PS50893"/>
    </source>
</evidence>
<keyword evidence="4 6" id="KW-0067">ATP-binding</keyword>
<keyword evidence="7" id="KW-1185">Reference proteome</keyword>
<gene>
    <name evidence="6" type="primary">lptB_3</name>
    <name evidence="6" type="ORF">OPKNFCMD_1400</name>
</gene>
<organism evidence="6 7">
    <name type="scientific">Methylobacterium crusticola</name>
    <dbReference type="NCBI Taxonomy" id="1697972"/>
    <lineage>
        <taxon>Bacteria</taxon>
        <taxon>Pseudomonadati</taxon>
        <taxon>Pseudomonadota</taxon>
        <taxon>Alphaproteobacteria</taxon>
        <taxon>Hyphomicrobiales</taxon>
        <taxon>Methylobacteriaceae</taxon>
        <taxon>Methylobacterium</taxon>
    </lineage>
</organism>
<dbReference type="RefSeq" id="WP_128565848.1">
    <property type="nucleotide sequence ID" value="NZ_BPQH01000003.1"/>
</dbReference>
<dbReference type="SUPFAM" id="SSF52540">
    <property type="entry name" value="P-loop containing nucleoside triphosphate hydrolases"/>
    <property type="match status" value="1"/>
</dbReference>
<evidence type="ECO:0000313" key="7">
    <source>
        <dbReference type="Proteomes" id="UP001055167"/>
    </source>
</evidence>
<feature type="domain" description="ABC transporter" evidence="5">
    <location>
        <begin position="5"/>
        <end position="251"/>
    </location>
</feature>
<reference evidence="6" key="2">
    <citation type="submission" date="2021-08" db="EMBL/GenBank/DDBJ databases">
        <authorList>
            <person name="Tani A."/>
            <person name="Ola A."/>
            <person name="Ogura Y."/>
            <person name="Katsura K."/>
            <person name="Hayashi T."/>
        </authorList>
    </citation>
    <scope>NUCLEOTIDE SEQUENCE</scope>
    <source>
        <strain evidence="6">KCTC 52305</strain>
    </source>
</reference>
<dbReference type="PANTHER" id="PTHR45772:SF9">
    <property type="entry name" value="CONSERVED COMPONENT OF ABC TRANSPORTER FOR NATURAL AMINO ACIDS"/>
    <property type="match status" value="1"/>
</dbReference>
<dbReference type="InterPro" id="IPR051120">
    <property type="entry name" value="ABC_AA/LPS_Transport"/>
</dbReference>
<evidence type="ECO:0000256" key="4">
    <source>
        <dbReference type="ARBA" id="ARBA00022840"/>
    </source>
</evidence>
<dbReference type="PROSITE" id="PS00211">
    <property type="entry name" value="ABC_TRANSPORTER_1"/>
    <property type="match status" value="1"/>
</dbReference>
<dbReference type="InterPro" id="IPR017871">
    <property type="entry name" value="ABC_transporter-like_CS"/>
</dbReference>
<dbReference type="InterPro" id="IPR003439">
    <property type="entry name" value="ABC_transporter-like_ATP-bd"/>
</dbReference>
<keyword evidence="2" id="KW-0813">Transport</keyword>
<dbReference type="InterPro" id="IPR032823">
    <property type="entry name" value="BCA_ABC_TP_C"/>
</dbReference>
<dbReference type="CDD" id="cd03219">
    <property type="entry name" value="ABC_Mj1267_LivG_branched"/>
    <property type="match status" value="1"/>
</dbReference>
<reference evidence="6" key="1">
    <citation type="journal article" date="2021" name="Front. Microbiol.">
        <title>Comprehensive Comparative Genomics and Phenotyping of Methylobacterium Species.</title>
        <authorList>
            <person name="Alessa O."/>
            <person name="Ogura Y."/>
            <person name="Fujitani Y."/>
            <person name="Takami H."/>
            <person name="Hayashi T."/>
            <person name="Sahin N."/>
            <person name="Tani A."/>
        </authorList>
    </citation>
    <scope>NUCLEOTIDE SEQUENCE</scope>
    <source>
        <strain evidence="6">KCTC 52305</strain>
    </source>
</reference>